<name>A0A2S3GQ27_9POAL</name>
<proteinExistence type="predicted"/>
<sequence length="140" mass="14143">MWAQNRPLRCWEENPADSTGYTLPCPPPGPLLCPTRRPPCPGRTALHPASAGAIGCAGPGSAAGARSSAARLLNAAPTLGAPSQPARATRGRRRSSARASICAAPRISPLICSARSPPARTAPPELAGPPASPTVPICSA</sequence>
<reference evidence="2" key="1">
    <citation type="submission" date="2018-04" db="EMBL/GenBank/DDBJ databases">
        <title>WGS assembly of Panicum hallii.</title>
        <authorList>
            <person name="Lovell J."/>
            <person name="Jenkins J."/>
            <person name="Lowry D."/>
            <person name="Mamidi S."/>
            <person name="Sreedasyam A."/>
            <person name="Weng X."/>
            <person name="Barry K."/>
            <person name="Bonette J."/>
            <person name="Campitelli B."/>
            <person name="Daum C."/>
            <person name="Gordon S."/>
            <person name="Gould B."/>
            <person name="Lipzen A."/>
            <person name="Macqueen A."/>
            <person name="Palacio-Mejia J."/>
            <person name="Plott C."/>
            <person name="Shakirov E."/>
            <person name="Shu S."/>
            <person name="Yoshinaga Y."/>
            <person name="Zane M."/>
            <person name="Rokhsar D."/>
            <person name="Grimwood J."/>
            <person name="Schmutz J."/>
            <person name="Juenger T."/>
        </authorList>
    </citation>
    <scope>NUCLEOTIDE SEQUENCE [LARGE SCALE GENOMIC DNA]</scope>
    <source>
        <strain evidence="2">FIL2</strain>
    </source>
</reference>
<dbReference type="AlphaFoldDB" id="A0A2S3GQ27"/>
<gene>
    <name evidence="2" type="ORF">PAHAL_1G260100</name>
</gene>
<feature type="compositionally biased region" description="Low complexity" evidence="1">
    <location>
        <begin position="113"/>
        <end position="124"/>
    </location>
</feature>
<dbReference type="Gramene" id="PAN06379">
    <property type="protein sequence ID" value="PAN06379"/>
    <property type="gene ID" value="PAHAL_1G260100"/>
</dbReference>
<protein>
    <submittedName>
        <fullName evidence="2">Uncharacterized protein</fullName>
    </submittedName>
</protein>
<accession>A0A2S3GQ27</accession>
<dbReference type="EMBL" id="CM008046">
    <property type="protein sequence ID" value="PAN06379.1"/>
    <property type="molecule type" value="Genomic_DNA"/>
</dbReference>
<organism evidence="2">
    <name type="scientific">Panicum hallii</name>
    <dbReference type="NCBI Taxonomy" id="206008"/>
    <lineage>
        <taxon>Eukaryota</taxon>
        <taxon>Viridiplantae</taxon>
        <taxon>Streptophyta</taxon>
        <taxon>Embryophyta</taxon>
        <taxon>Tracheophyta</taxon>
        <taxon>Spermatophyta</taxon>
        <taxon>Magnoliopsida</taxon>
        <taxon>Liliopsida</taxon>
        <taxon>Poales</taxon>
        <taxon>Poaceae</taxon>
        <taxon>PACMAD clade</taxon>
        <taxon>Panicoideae</taxon>
        <taxon>Panicodae</taxon>
        <taxon>Paniceae</taxon>
        <taxon>Panicinae</taxon>
        <taxon>Panicum</taxon>
        <taxon>Panicum sect. Panicum</taxon>
    </lineage>
</organism>
<feature type="region of interest" description="Disordered" evidence="1">
    <location>
        <begin position="113"/>
        <end position="140"/>
    </location>
</feature>
<evidence type="ECO:0000313" key="2">
    <source>
        <dbReference type="EMBL" id="PAN06379.1"/>
    </source>
</evidence>
<feature type="region of interest" description="Disordered" evidence="1">
    <location>
        <begin position="75"/>
        <end position="99"/>
    </location>
</feature>
<dbReference type="Proteomes" id="UP000243499">
    <property type="component" value="Chromosome 1"/>
</dbReference>
<evidence type="ECO:0000256" key="1">
    <source>
        <dbReference type="SAM" id="MobiDB-lite"/>
    </source>
</evidence>